<feature type="binding site" evidence="4">
    <location>
        <position position="211"/>
    </location>
    <ligand>
        <name>FAD</name>
        <dbReference type="ChEBI" id="CHEBI:57692"/>
    </ligand>
</feature>
<evidence type="ECO:0000256" key="4">
    <source>
        <dbReference type="PIRSR" id="PIRSR602081-1"/>
    </source>
</evidence>
<proteinExistence type="inferred from homology"/>
<evidence type="ECO:0000256" key="2">
    <source>
        <dbReference type="ARBA" id="ARBA00022630"/>
    </source>
</evidence>
<evidence type="ECO:0000256" key="3">
    <source>
        <dbReference type="ARBA" id="ARBA00022827"/>
    </source>
</evidence>
<dbReference type="InterPro" id="IPR036134">
    <property type="entry name" value="Crypto/Photolyase_FAD-like_sf"/>
</dbReference>
<protein>
    <submittedName>
        <fullName evidence="8">Deoxyribodipyrimidine photo-lyase family protein (Cryptochrome)</fullName>
    </submittedName>
</protein>
<evidence type="ECO:0000256" key="6">
    <source>
        <dbReference type="SAM" id="MobiDB-lite"/>
    </source>
</evidence>
<comment type="caution">
    <text evidence="8">The sequence shown here is derived from an EMBL/GenBank/DDBJ whole genome shotgun (WGS) entry which is preliminary data.</text>
</comment>
<keyword evidence="8" id="KW-0456">Lyase</keyword>
<reference evidence="8 9" key="1">
    <citation type="submission" date="2018-05" db="EMBL/GenBank/DDBJ databases">
        <title>Genomic Encyclopedia of Type Strains, Phase IV (KMG-IV): sequencing the most valuable type-strain genomes for metagenomic binning, comparative biology and taxonomic classification.</title>
        <authorList>
            <person name="Goeker M."/>
        </authorList>
    </citation>
    <scope>NUCLEOTIDE SEQUENCE [LARGE SCALE GENOMIC DNA]</scope>
    <source>
        <strain evidence="8 9">DSM 16097</strain>
    </source>
</reference>
<evidence type="ECO:0000256" key="1">
    <source>
        <dbReference type="ARBA" id="ARBA00001932"/>
    </source>
</evidence>
<comment type="similarity">
    <text evidence="5">Belongs to the DNA photolyase family.</text>
</comment>
<dbReference type="InterPro" id="IPR005101">
    <property type="entry name" value="Cryptochr/Photolyase_FAD-bd"/>
</dbReference>
<evidence type="ECO:0000259" key="7">
    <source>
        <dbReference type="PROSITE" id="PS51645"/>
    </source>
</evidence>
<dbReference type="PRINTS" id="PR00147">
    <property type="entry name" value="DNAPHOTLYASE"/>
</dbReference>
<comment type="cofactor">
    <cofactor evidence="4">
        <name>FAD</name>
        <dbReference type="ChEBI" id="CHEBI:57692"/>
    </cofactor>
    <text evidence="4">Binds 1 FAD per subunit.</text>
</comment>
<evidence type="ECO:0000313" key="8">
    <source>
        <dbReference type="EMBL" id="PWK62098.1"/>
    </source>
</evidence>
<dbReference type="Proteomes" id="UP000245708">
    <property type="component" value="Unassembled WGS sequence"/>
</dbReference>
<gene>
    <name evidence="8" type="ORF">C7455_101124</name>
</gene>
<dbReference type="RefSeq" id="WP_109664098.1">
    <property type="nucleotide sequence ID" value="NZ_QGGW01000001.1"/>
</dbReference>
<dbReference type="AlphaFoldDB" id="A0A316GN93"/>
<dbReference type="SUPFAM" id="SSF48173">
    <property type="entry name" value="Cryptochrome/photolyase FAD-binding domain"/>
    <property type="match status" value="1"/>
</dbReference>
<dbReference type="SUPFAM" id="SSF52425">
    <property type="entry name" value="Cryptochrome/photolyase, N-terminal domain"/>
    <property type="match status" value="1"/>
</dbReference>
<feature type="compositionally biased region" description="Basic and acidic residues" evidence="6">
    <location>
        <begin position="482"/>
        <end position="496"/>
    </location>
</feature>
<dbReference type="InterPro" id="IPR002081">
    <property type="entry name" value="Cryptochrome/DNA_photolyase_1"/>
</dbReference>
<dbReference type="Pfam" id="PF00875">
    <property type="entry name" value="DNA_photolyase"/>
    <property type="match status" value="1"/>
</dbReference>
<dbReference type="Gene3D" id="3.40.50.620">
    <property type="entry name" value="HUPs"/>
    <property type="match status" value="1"/>
</dbReference>
<dbReference type="Pfam" id="PF03441">
    <property type="entry name" value="FAD_binding_7"/>
    <property type="match status" value="1"/>
</dbReference>
<dbReference type="GO" id="GO:0003677">
    <property type="term" value="F:DNA binding"/>
    <property type="evidence" value="ECO:0007669"/>
    <property type="project" value="TreeGrafter"/>
</dbReference>
<dbReference type="OrthoDB" id="9772484at2"/>
<keyword evidence="9" id="KW-1185">Reference proteome</keyword>
<dbReference type="EMBL" id="QGGW01000001">
    <property type="protein sequence ID" value="PWK62098.1"/>
    <property type="molecule type" value="Genomic_DNA"/>
</dbReference>
<feature type="region of interest" description="Disordered" evidence="6">
    <location>
        <begin position="479"/>
        <end position="506"/>
    </location>
</feature>
<dbReference type="GO" id="GO:0071949">
    <property type="term" value="F:FAD binding"/>
    <property type="evidence" value="ECO:0007669"/>
    <property type="project" value="TreeGrafter"/>
</dbReference>
<dbReference type="PROSITE" id="PS51645">
    <property type="entry name" value="PHR_CRY_ALPHA_BETA"/>
    <property type="match status" value="1"/>
</dbReference>
<name>A0A316GN93_9RHOB</name>
<keyword evidence="2 4" id="KW-0285">Flavoprotein</keyword>
<feature type="binding site" evidence="4">
    <location>
        <position position="267"/>
    </location>
    <ligand>
        <name>FAD</name>
        <dbReference type="ChEBI" id="CHEBI:57692"/>
    </ligand>
</feature>
<keyword evidence="5" id="KW-0157">Chromophore</keyword>
<dbReference type="Gene3D" id="1.25.40.80">
    <property type="match status" value="1"/>
</dbReference>
<evidence type="ECO:0000256" key="5">
    <source>
        <dbReference type="RuleBase" id="RU004182"/>
    </source>
</evidence>
<evidence type="ECO:0000313" key="9">
    <source>
        <dbReference type="Proteomes" id="UP000245708"/>
    </source>
</evidence>
<dbReference type="GO" id="GO:0003904">
    <property type="term" value="F:deoxyribodipyrimidine photo-lyase activity"/>
    <property type="evidence" value="ECO:0007669"/>
    <property type="project" value="TreeGrafter"/>
</dbReference>
<dbReference type="PANTHER" id="PTHR11455">
    <property type="entry name" value="CRYPTOCHROME"/>
    <property type="match status" value="1"/>
</dbReference>
<dbReference type="InterPro" id="IPR014729">
    <property type="entry name" value="Rossmann-like_a/b/a_fold"/>
</dbReference>
<dbReference type="InterPro" id="IPR036155">
    <property type="entry name" value="Crypto/Photolyase_N_sf"/>
</dbReference>
<sequence length="513" mass="56853">MGSDVLVWFKRDLRVQDNPVLAEAAARGGRILPLFIVEPEAWAQHDASARHWRFVAESLRGLRDDLGLLGAPLIVRVGPAADVLADLLVQTKITEVLSCEETGNLWSYARDRAVAARLSALGVGWSERPQAGVVRRLKGRDGWAARRDGAMRAAMLAPPEGLTGFALDPGPIPDARDLGLPFDPCPGRQKGGRVLAEATLASFLELRGQTYRRAMSSPLEGADACSRLSPHLAWGTISGREAAQAAAMRKRQAKGTREGWSGAMTSFEARLAWRDHFMQKLEDEPALERRCLHSAYEGLRPMVPDALRLSAWEKGETGVPFVDACMRSLIATGWLNFRMRAMLVSFASYHLWLDWRATGPHLARLFTDYEPGIHWPQMQMQSGTTGMNTVRIYNPVKQGHDQDPTGAFTRTWCPELREVPDALLQTPWAWEDAARLLGMRYPAPVVDVTEAARAARDAVWAVRRGDAFRAEAARVVHKHASRKDGGAGRHFVNDRAPRKRKPQVADAQLHLDL</sequence>
<dbReference type="InterPro" id="IPR006050">
    <property type="entry name" value="DNA_photolyase_N"/>
</dbReference>
<feature type="domain" description="Photolyase/cryptochrome alpha/beta" evidence="7">
    <location>
        <begin position="3"/>
        <end position="133"/>
    </location>
</feature>
<accession>A0A316GN93</accession>
<dbReference type="GO" id="GO:0009416">
    <property type="term" value="P:response to light stimulus"/>
    <property type="evidence" value="ECO:0007669"/>
    <property type="project" value="TreeGrafter"/>
</dbReference>
<keyword evidence="3 4" id="KW-0274">FAD</keyword>
<comment type="cofactor">
    <cofactor evidence="1">
        <name>(6R)-5,10-methylene-5,6,7,8-tetrahydrofolate</name>
        <dbReference type="ChEBI" id="CHEBI:15636"/>
    </cofactor>
</comment>
<dbReference type="Gene3D" id="1.10.579.10">
    <property type="entry name" value="DNA Cyclobutane Dipyrimidine Photolyase, subunit A, domain 3"/>
    <property type="match status" value="1"/>
</dbReference>
<organism evidence="8 9">
    <name type="scientific">Roseicyclus mahoneyensis</name>
    <dbReference type="NCBI Taxonomy" id="164332"/>
    <lineage>
        <taxon>Bacteria</taxon>
        <taxon>Pseudomonadati</taxon>
        <taxon>Pseudomonadota</taxon>
        <taxon>Alphaproteobacteria</taxon>
        <taxon>Rhodobacterales</taxon>
        <taxon>Roseobacteraceae</taxon>
        <taxon>Roseicyclus</taxon>
    </lineage>
</organism>
<dbReference type="PANTHER" id="PTHR11455:SF9">
    <property type="entry name" value="CRYPTOCHROME CIRCADIAN CLOCK 5 ISOFORM X1"/>
    <property type="match status" value="1"/>
</dbReference>